<comment type="similarity">
    <text evidence="1 5">Belongs to the Fmt family.</text>
</comment>
<dbReference type="InterPro" id="IPR011034">
    <property type="entry name" value="Formyl_transferase-like_C_sf"/>
</dbReference>
<dbReference type="EC" id="2.1.2.9" evidence="2 5"/>
<dbReference type="InterPro" id="IPR005793">
    <property type="entry name" value="Formyl_trans_C"/>
</dbReference>
<dbReference type="Proteomes" id="UP000252085">
    <property type="component" value="Unassembled WGS sequence"/>
</dbReference>
<evidence type="ECO:0000313" key="9">
    <source>
        <dbReference type="Proteomes" id="UP000252085"/>
    </source>
</evidence>
<dbReference type="InterPro" id="IPR044135">
    <property type="entry name" value="Met-tRNA-FMT_C"/>
</dbReference>
<dbReference type="InterPro" id="IPR001555">
    <property type="entry name" value="GART_AS"/>
</dbReference>
<reference evidence="8 9" key="1">
    <citation type="submission" date="2016-04" db="EMBL/GenBank/DDBJ databases">
        <authorList>
            <person name="Evans L.H."/>
            <person name="Alamgir A."/>
            <person name="Owens N."/>
            <person name="Weber N.D."/>
            <person name="Virtaneva K."/>
            <person name="Barbian K."/>
            <person name="Babar A."/>
            <person name="Rosenke K."/>
        </authorList>
    </citation>
    <scope>NUCLEOTIDE SEQUENCE [LARGE SCALE GENOMIC DNA]</scope>
    <source>
        <strain evidence="8">NIES-2108</strain>
    </source>
</reference>
<evidence type="ECO:0000256" key="5">
    <source>
        <dbReference type="HAMAP-Rule" id="MF_00182"/>
    </source>
</evidence>
<dbReference type="CDD" id="cd08704">
    <property type="entry name" value="Met_tRNA_FMT_C"/>
    <property type="match status" value="1"/>
</dbReference>
<dbReference type="EMBL" id="LXQE01000117">
    <property type="protein sequence ID" value="RCJ38467.1"/>
    <property type="molecule type" value="Genomic_DNA"/>
</dbReference>
<evidence type="ECO:0000313" key="8">
    <source>
        <dbReference type="EMBL" id="RCJ38467.1"/>
    </source>
</evidence>
<dbReference type="PROSITE" id="PS00373">
    <property type="entry name" value="GART"/>
    <property type="match status" value="1"/>
</dbReference>
<dbReference type="CDD" id="cd08646">
    <property type="entry name" value="FMT_core_Met-tRNA-FMT_N"/>
    <property type="match status" value="1"/>
</dbReference>
<dbReference type="HAMAP" id="MF_00182">
    <property type="entry name" value="Formyl_trans"/>
    <property type="match status" value="1"/>
</dbReference>
<dbReference type="SUPFAM" id="SSF50486">
    <property type="entry name" value="FMT C-terminal domain-like"/>
    <property type="match status" value="1"/>
</dbReference>
<evidence type="ECO:0000256" key="3">
    <source>
        <dbReference type="ARBA" id="ARBA00022679"/>
    </source>
</evidence>
<dbReference type="Pfam" id="PF02911">
    <property type="entry name" value="Formyl_trans_C"/>
    <property type="match status" value="1"/>
</dbReference>
<comment type="caution">
    <text evidence="8">The sequence shown here is derived from an EMBL/GenBank/DDBJ whole genome shotgun (WGS) entry which is preliminary data.</text>
</comment>
<dbReference type="GO" id="GO:0005829">
    <property type="term" value="C:cytosol"/>
    <property type="evidence" value="ECO:0007669"/>
    <property type="project" value="TreeGrafter"/>
</dbReference>
<organism evidence="8 9">
    <name type="scientific">Nostoc punctiforme NIES-2108</name>
    <dbReference type="NCBI Taxonomy" id="1356359"/>
    <lineage>
        <taxon>Bacteria</taxon>
        <taxon>Bacillati</taxon>
        <taxon>Cyanobacteriota</taxon>
        <taxon>Cyanophyceae</taxon>
        <taxon>Nostocales</taxon>
        <taxon>Nostocaceae</taxon>
        <taxon>Nostoc</taxon>
    </lineage>
</organism>
<dbReference type="PANTHER" id="PTHR11138">
    <property type="entry name" value="METHIONYL-TRNA FORMYLTRANSFERASE"/>
    <property type="match status" value="1"/>
</dbReference>
<comment type="function">
    <text evidence="5">Attaches a formyl group to the free amino group of methionyl-tRNA(fMet). The formyl group appears to play a dual role in the initiator identity of N-formylmethionyl-tRNA by promoting its recognition by IF2 and preventing the misappropriation of this tRNA by the elongation apparatus.</text>
</comment>
<feature type="domain" description="Formyl transferase C-terminal" evidence="7">
    <location>
        <begin position="206"/>
        <end position="331"/>
    </location>
</feature>
<evidence type="ECO:0000259" key="7">
    <source>
        <dbReference type="Pfam" id="PF02911"/>
    </source>
</evidence>
<dbReference type="InterPro" id="IPR041711">
    <property type="entry name" value="Met-tRNA-FMT_N"/>
</dbReference>
<keyword evidence="4 5" id="KW-0648">Protein biosynthesis</keyword>
<dbReference type="NCBIfam" id="TIGR00460">
    <property type="entry name" value="fmt"/>
    <property type="match status" value="1"/>
</dbReference>
<keyword evidence="3 5" id="KW-0808">Transferase</keyword>
<dbReference type="Gene3D" id="3.40.50.12230">
    <property type="match status" value="1"/>
</dbReference>
<comment type="catalytic activity">
    <reaction evidence="5">
        <text>L-methionyl-tRNA(fMet) + (6R)-10-formyltetrahydrofolate = N-formyl-L-methionyl-tRNA(fMet) + (6S)-5,6,7,8-tetrahydrofolate + H(+)</text>
        <dbReference type="Rhea" id="RHEA:24380"/>
        <dbReference type="Rhea" id="RHEA-COMP:9952"/>
        <dbReference type="Rhea" id="RHEA-COMP:9953"/>
        <dbReference type="ChEBI" id="CHEBI:15378"/>
        <dbReference type="ChEBI" id="CHEBI:57453"/>
        <dbReference type="ChEBI" id="CHEBI:78530"/>
        <dbReference type="ChEBI" id="CHEBI:78844"/>
        <dbReference type="ChEBI" id="CHEBI:195366"/>
        <dbReference type="EC" id="2.1.2.9"/>
    </reaction>
</comment>
<proteinExistence type="inferred from homology"/>
<dbReference type="PANTHER" id="PTHR11138:SF5">
    <property type="entry name" value="METHIONYL-TRNA FORMYLTRANSFERASE, MITOCHONDRIAL"/>
    <property type="match status" value="1"/>
</dbReference>
<evidence type="ECO:0000256" key="1">
    <source>
        <dbReference type="ARBA" id="ARBA00010699"/>
    </source>
</evidence>
<name>A0A367RPI2_NOSPU</name>
<protein>
    <recommendedName>
        <fullName evidence="2 5">Methionyl-tRNA formyltransferase</fullName>
        <ecNumber evidence="2 5">2.1.2.9</ecNumber>
    </recommendedName>
</protein>
<feature type="binding site" evidence="5">
    <location>
        <begin position="111"/>
        <end position="114"/>
    </location>
    <ligand>
        <name>(6S)-5,6,7,8-tetrahydrofolate</name>
        <dbReference type="ChEBI" id="CHEBI:57453"/>
    </ligand>
</feature>
<gene>
    <name evidence="5" type="primary">fmt</name>
    <name evidence="8" type="ORF">A6769_08645</name>
</gene>
<dbReference type="SUPFAM" id="SSF53328">
    <property type="entry name" value="Formyltransferase"/>
    <property type="match status" value="1"/>
</dbReference>
<accession>A0A367RPI2</accession>
<dbReference type="InterPro" id="IPR005794">
    <property type="entry name" value="Fmt"/>
</dbReference>
<feature type="domain" description="Formyl transferase N-terminal" evidence="6">
    <location>
        <begin position="1"/>
        <end position="182"/>
    </location>
</feature>
<evidence type="ECO:0000259" key="6">
    <source>
        <dbReference type="Pfam" id="PF00551"/>
    </source>
</evidence>
<evidence type="ECO:0000256" key="4">
    <source>
        <dbReference type="ARBA" id="ARBA00022917"/>
    </source>
</evidence>
<sequence>MKIVFFGTPQFAVPTLEKLLNHSEFEVLAVVTQPDKRRERGNKLTPSPVKAIATAHNLPVWQPERVKKDTETLSKLKQSDADVFVVVAYGQILSAKILNMPKLACINVHGSILPKYRGAAPIQWCLYNGEKETGITTMLMDVGMDTGAMLQIATTPIGLLDNAQDLADRLAEIGGDLLVETLLKLERKEIQPIPQDNLAATYAPLIQKPDYALDWSKSAIQLHNQIRGFYPNCTATFRDNLLKITASAPLGSVSDVWRQAAPRLRDLPPELQELTHKLPDLSNVSDRPGVVVSIVKGLGAIVQTGEGLLLLREVQLAGKRPQSGWDFVNGTRLTVGEVFGAGN</sequence>
<evidence type="ECO:0000256" key="2">
    <source>
        <dbReference type="ARBA" id="ARBA00012261"/>
    </source>
</evidence>
<dbReference type="InterPro" id="IPR002376">
    <property type="entry name" value="Formyl_transf_N"/>
</dbReference>
<dbReference type="GO" id="GO:0004479">
    <property type="term" value="F:methionyl-tRNA formyltransferase activity"/>
    <property type="evidence" value="ECO:0007669"/>
    <property type="project" value="UniProtKB-UniRule"/>
</dbReference>
<dbReference type="AlphaFoldDB" id="A0A367RPI2"/>
<dbReference type="InterPro" id="IPR036477">
    <property type="entry name" value="Formyl_transf_N_sf"/>
</dbReference>
<dbReference type="Pfam" id="PF00551">
    <property type="entry name" value="Formyl_trans_N"/>
    <property type="match status" value="1"/>
</dbReference>